<keyword evidence="2" id="KW-0812">Transmembrane</keyword>
<reference evidence="3 4" key="1">
    <citation type="submission" date="2019-02" db="EMBL/GenBank/DDBJ databases">
        <title>Deep-cultivation of Planctomycetes and their phenomic and genomic characterization uncovers novel biology.</title>
        <authorList>
            <person name="Wiegand S."/>
            <person name="Jogler M."/>
            <person name="Boedeker C."/>
            <person name="Pinto D."/>
            <person name="Vollmers J."/>
            <person name="Rivas-Marin E."/>
            <person name="Kohn T."/>
            <person name="Peeters S.H."/>
            <person name="Heuer A."/>
            <person name="Rast P."/>
            <person name="Oberbeckmann S."/>
            <person name="Bunk B."/>
            <person name="Jeske O."/>
            <person name="Meyerdierks A."/>
            <person name="Storesund J.E."/>
            <person name="Kallscheuer N."/>
            <person name="Luecker S."/>
            <person name="Lage O.M."/>
            <person name="Pohl T."/>
            <person name="Merkel B.J."/>
            <person name="Hornburger P."/>
            <person name="Mueller R.-W."/>
            <person name="Bruemmer F."/>
            <person name="Labrenz M."/>
            <person name="Spormann A.M."/>
            <person name="Op den Camp H."/>
            <person name="Overmann J."/>
            <person name="Amann R."/>
            <person name="Jetten M.S.M."/>
            <person name="Mascher T."/>
            <person name="Medema M.H."/>
            <person name="Devos D.P."/>
            <person name="Kaster A.-K."/>
            <person name="Ovreas L."/>
            <person name="Rohde M."/>
            <person name="Galperin M.Y."/>
            <person name="Jogler C."/>
        </authorList>
    </citation>
    <scope>NUCLEOTIDE SEQUENCE [LARGE SCALE GENOMIC DNA]</scope>
    <source>
        <strain evidence="3 4">ETA_A8</strain>
    </source>
</reference>
<evidence type="ECO:0008006" key="5">
    <source>
        <dbReference type="Google" id="ProtNLM"/>
    </source>
</evidence>
<protein>
    <recommendedName>
        <fullName evidence="5">Transmembrane protein</fullName>
    </recommendedName>
</protein>
<name>A0A517YN12_9BACT</name>
<dbReference type="RefSeq" id="WP_202921406.1">
    <property type="nucleotide sequence ID" value="NZ_CP036274.1"/>
</dbReference>
<proteinExistence type="predicted"/>
<dbReference type="EMBL" id="CP036274">
    <property type="protein sequence ID" value="QDU31609.1"/>
    <property type="molecule type" value="Genomic_DNA"/>
</dbReference>
<dbReference type="KEGG" id="aagg:ETAA8_67690"/>
<evidence type="ECO:0000313" key="4">
    <source>
        <dbReference type="Proteomes" id="UP000315017"/>
    </source>
</evidence>
<gene>
    <name evidence="3" type="ORF">ETAA8_67690</name>
</gene>
<evidence type="ECO:0000256" key="1">
    <source>
        <dbReference type="SAM" id="MobiDB-lite"/>
    </source>
</evidence>
<organism evidence="3 4">
    <name type="scientific">Anatilimnocola aggregata</name>
    <dbReference type="NCBI Taxonomy" id="2528021"/>
    <lineage>
        <taxon>Bacteria</taxon>
        <taxon>Pseudomonadati</taxon>
        <taxon>Planctomycetota</taxon>
        <taxon>Planctomycetia</taxon>
        <taxon>Pirellulales</taxon>
        <taxon>Pirellulaceae</taxon>
        <taxon>Anatilimnocola</taxon>
    </lineage>
</organism>
<sequence>MPVEHIGGCQVPAELPSHRDEANMPDEPLDAVVENGAEGEEAVAALPAEESVSAGEDHHTATNPGASWREIRDNPWLLLSVLFFVTGALGLHWLWQSKAFSTRSKILLSFAVLAWTALLIGTCALVVMWSYGRIVESLG</sequence>
<dbReference type="AlphaFoldDB" id="A0A517YN12"/>
<evidence type="ECO:0000313" key="3">
    <source>
        <dbReference type="EMBL" id="QDU31609.1"/>
    </source>
</evidence>
<feature type="transmembrane region" description="Helical" evidence="2">
    <location>
        <begin position="107"/>
        <end position="131"/>
    </location>
</feature>
<keyword evidence="4" id="KW-1185">Reference proteome</keyword>
<evidence type="ECO:0000256" key="2">
    <source>
        <dbReference type="SAM" id="Phobius"/>
    </source>
</evidence>
<keyword evidence="2" id="KW-0472">Membrane</keyword>
<keyword evidence="2" id="KW-1133">Transmembrane helix</keyword>
<accession>A0A517YN12</accession>
<feature type="region of interest" description="Disordered" evidence="1">
    <location>
        <begin position="1"/>
        <end position="26"/>
    </location>
</feature>
<feature type="transmembrane region" description="Helical" evidence="2">
    <location>
        <begin position="76"/>
        <end position="95"/>
    </location>
</feature>
<dbReference type="Proteomes" id="UP000315017">
    <property type="component" value="Chromosome"/>
</dbReference>